<evidence type="ECO:0000313" key="4">
    <source>
        <dbReference type="EMBL" id="MFB9209319.1"/>
    </source>
</evidence>
<dbReference type="SUPFAM" id="SSF46689">
    <property type="entry name" value="Homeodomain-like"/>
    <property type="match status" value="1"/>
</dbReference>
<reference evidence="4 5" key="1">
    <citation type="submission" date="2024-09" db="EMBL/GenBank/DDBJ databases">
        <authorList>
            <person name="Sun Q."/>
            <person name="Mori K."/>
        </authorList>
    </citation>
    <scope>NUCLEOTIDE SEQUENCE [LARGE SCALE GENOMIC DNA]</scope>
    <source>
        <strain evidence="4 5">CCM 3426</strain>
    </source>
</reference>
<name>A0ABV5IXN2_9ACTN</name>
<organism evidence="4 5">
    <name type="scientific">Nonomuraea spiralis</name>
    <dbReference type="NCBI Taxonomy" id="46182"/>
    <lineage>
        <taxon>Bacteria</taxon>
        <taxon>Bacillati</taxon>
        <taxon>Actinomycetota</taxon>
        <taxon>Actinomycetes</taxon>
        <taxon>Streptosporangiales</taxon>
        <taxon>Streptosporangiaceae</taxon>
        <taxon>Nonomuraea</taxon>
    </lineage>
</organism>
<dbReference type="Pfam" id="PF17920">
    <property type="entry name" value="TetR_C_16"/>
    <property type="match status" value="1"/>
</dbReference>
<dbReference type="PANTHER" id="PTHR30055:SF226">
    <property type="entry name" value="HTH-TYPE TRANSCRIPTIONAL REGULATOR PKSA"/>
    <property type="match status" value="1"/>
</dbReference>
<gene>
    <name evidence="4" type="ORF">ACFFV7_49620</name>
</gene>
<evidence type="ECO:0000256" key="2">
    <source>
        <dbReference type="PROSITE-ProRule" id="PRU00335"/>
    </source>
</evidence>
<dbReference type="Gene3D" id="1.10.357.10">
    <property type="entry name" value="Tetracycline Repressor, domain 2"/>
    <property type="match status" value="1"/>
</dbReference>
<keyword evidence="1 2" id="KW-0238">DNA-binding</keyword>
<dbReference type="Pfam" id="PF00440">
    <property type="entry name" value="TetR_N"/>
    <property type="match status" value="1"/>
</dbReference>
<dbReference type="PANTHER" id="PTHR30055">
    <property type="entry name" value="HTH-TYPE TRANSCRIPTIONAL REGULATOR RUTR"/>
    <property type="match status" value="1"/>
</dbReference>
<dbReference type="Gene3D" id="1.10.10.60">
    <property type="entry name" value="Homeodomain-like"/>
    <property type="match status" value="1"/>
</dbReference>
<protein>
    <submittedName>
        <fullName evidence="4">TetR family transcriptional regulator</fullName>
    </submittedName>
</protein>
<dbReference type="Proteomes" id="UP001589647">
    <property type="component" value="Unassembled WGS sequence"/>
</dbReference>
<dbReference type="InterPro" id="IPR041678">
    <property type="entry name" value="TetR_C_16"/>
</dbReference>
<keyword evidence="5" id="KW-1185">Reference proteome</keyword>
<evidence type="ECO:0000259" key="3">
    <source>
        <dbReference type="PROSITE" id="PS50977"/>
    </source>
</evidence>
<dbReference type="InterPro" id="IPR050109">
    <property type="entry name" value="HTH-type_TetR-like_transc_reg"/>
</dbReference>
<evidence type="ECO:0000256" key="1">
    <source>
        <dbReference type="ARBA" id="ARBA00023125"/>
    </source>
</evidence>
<sequence>MSESSKPSRTRAQQRLDTQERILGAARQAFAELGYEHTTIRAVAAAAGVNAGLVMHYFGSKEQLFTRAAQIETHELPPGEPAEALLSMLRSRLDDEPAASLALLRSVLTHAGASDDFRDSGRAWLSRVGEAIPHQDADLRAGLVTAIITGVIIDRHLLKLSALADASADDIVELLRPCFESLAGEHTTP</sequence>
<dbReference type="SUPFAM" id="SSF48498">
    <property type="entry name" value="Tetracyclin repressor-like, C-terminal domain"/>
    <property type="match status" value="1"/>
</dbReference>
<feature type="domain" description="HTH tetR-type" evidence="3">
    <location>
        <begin position="16"/>
        <end position="76"/>
    </location>
</feature>
<evidence type="ECO:0000313" key="5">
    <source>
        <dbReference type="Proteomes" id="UP001589647"/>
    </source>
</evidence>
<dbReference type="PRINTS" id="PR00455">
    <property type="entry name" value="HTHTETR"/>
</dbReference>
<dbReference type="PROSITE" id="PS50977">
    <property type="entry name" value="HTH_TETR_2"/>
    <property type="match status" value="1"/>
</dbReference>
<dbReference type="InterPro" id="IPR036271">
    <property type="entry name" value="Tet_transcr_reg_TetR-rel_C_sf"/>
</dbReference>
<dbReference type="RefSeq" id="WP_189650799.1">
    <property type="nucleotide sequence ID" value="NZ_BMRC01000015.1"/>
</dbReference>
<dbReference type="InterPro" id="IPR001647">
    <property type="entry name" value="HTH_TetR"/>
</dbReference>
<feature type="DNA-binding region" description="H-T-H motif" evidence="2">
    <location>
        <begin position="39"/>
        <end position="58"/>
    </location>
</feature>
<accession>A0ABV5IXN2</accession>
<comment type="caution">
    <text evidence="4">The sequence shown here is derived from an EMBL/GenBank/DDBJ whole genome shotgun (WGS) entry which is preliminary data.</text>
</comment>
<dbReference type="EMBL" id="JBHMEI010000100">
    <property type="protein sequence ID" value="MFB9209319.1"/>
    <property type="molecule type" value="Genomic_DNA"/>
</dbReference>
<dbReference type="InterPro" id="IPR009057">
    <property type="entry name" value="Homeodomain-like_sf"/>
</dbReference>
<proteinExistence type="predicted"/>